<proteinExistence type="predicted"/>
<dbReference type="EMBL" id="CP144692">
    <property type="protein sequence ID" value="WVY96135.1"/>
    <property type="molecule type" value="Genomic_DNA"/>
</dbReference>
<reference evidence="1 2" key="1">
    <citation type="journal article" date="2023" name="Life. Sci Alliance">
        <title>Evolutionary insights into 3D genome organization and epigenetic landscape of Vigna mungo.</title>
        <authorList>
            <person name="Junaid A."/>
            <person name="Singh B."/>
            <person name="Bhatia S."/>
        </authorList>
    </citation>
    <scope>NUCLEOTIDE SEQUENCE [LARGE SCALE GENOMIC DNA]</scope>
    <source>
        <strain evidence="1">Urdbean</strain>
    </source>
</reference>
<dbReference type="AlphaFoldDB" id="A0AAQ3MSD9"/>
<evidence type="ECO:0000313" key="2">
    <source>
        <dbReference type="Proteomes" id="UP001374535"/>
    </source>
</evidence>
<organism evidence="1 2">
    <name type="scientific">Vigna mungo</name>
    <name type="common">Black gram</name>
    <name type="synonym">Phaseolus mungo</name>
    <dbReference type="NCBI Taxonomy" id="3915"/>
    <lineage>
        <taxon>Eukaryota</taxon>
        <taxon>Viridiplantae</taxon>
        <taxon>Streptophyta</taxon>
        <taxon>Embryophyta</taxon>
        <taxon>Tracheophyta</taxon>
        <taxon>Spermatophyta</taxon>
        <taxon>Magnoliopsida</taxon>
        <taxon>eudicotyledons</taxon>
        <taxon>Gunneridae</taxon>
        <taxon>Pentapetalae</taxon>
        <taxon>rosids</taxon>
        <taxon>fabids</taxon>
        <taxon>Fabales</taxon>
        <taxon>Fabaceae</taxon>
        <taxon>Papilionoideae</taxon>
        <taxon>50 kb inversion clade</taxon>
        <taxon>NPAAA clade</taxon>
        <taxon>indigoferoid/millettioid clade</taxon>
        <taxon>Phaseoleae</taxon>
        <taxon>Vigna</taxon>
    </lineage>
</organism>
<evidence type="ECO:0000313" key="1">
    <source>
        <dbReference type="EMBL" id="WVY96135.1"/>
    </source>
</evidence>
<dbReference type="Proteomes" id="UP001374535">
    <property type="component" value="Chromosome 9"/>
</dbReference>
<protein>
    <submittedName>
        <fullName evidence="1">Uncharacterized protein</fullName>
    </submittedName>
</protein>
<gene>
    <name evidence="1" type="ORF">V8G54_028286</name>
</gene>
<sequence length="109" mass="12777">MDRMMNLIVETTELVHVHRGHSLLTQPITRYEAKEARFQFPWRYVKPTPCLSDVFVTARCGFKFCSSAQHQFRLKSIKNKDDIEVMVRVSRIQWILGQTLSTYTLTLSV</sequence>
<name>A0AAQ3MSD9_VIGMU</name>
<keyword evidence="2" id="KW-1185">Reference proteome</keyword>
<accession>A0AAQ3MSD9</accession>